<gene>
    <name evidence="2" type="ORF">RirG_002440</name>
</gene>
<protein>
    <submittedName>
        <fullName evidence="2">Uncharacterized protein</fullName>
    </submittedName>
</protein>
<accession>A0A015NK10</accession>
<feature type="compositionally biased region" description="Polar residues" evidence="1">
    <location>
        <begin position="71"/>
        <end position="85"/>
    </location>
</feature>
<organism evidence="2 3">
    <name type="scientific">Rhizophagus irregularis (strain DAOM 197198w)</name>
    <name type="common">Glomus intraradices</name>
    <dbReference type="NCBI Taxonomy" id="1432141"/>
    <lineage>
        <taxon>Eukaryota</taxon>
        <taxon>Fungi</taxon>
        <taxon>Fungi incertae sedis</taxon>
        <taxon>Mucoromycota</taxon>
        <taxon>Glomeromycotina</taxon>
        <taxon>Glomeromycetes</taxon>
        <taxon>Glomerales</taxon>
        <taxon>Glomeraceae</taxon>
        <taxon>Rhizophagus</taxon>
    </lineage>
</organism>
<dbReference type="HOGENOM" id="CLU_937333_0_0_1"/>
<evidence type="ECO:0000313" key="3">
    <source>
        <dbReference type="Proteomes" id="UP000022910"/>
    </source>
</evidence>
<keyword evidence="3" id="KW-1185">Reference proteome</keyword>
<reference evidence="2 3" key="1">
    <citation type="submission" date="2014-02" db="EMBL/GenBank/DDBJ databases">
        <title>Single nucleus genome sequencing reveals high similarity among nuclei of an endomycorrhizal fungus.</title>
        <authorList>
            <person name="Lin K."/>
            <person name="Geurts R."/>
            <person name="Zhang Z."/>
            <person name="Limpens E."/>
            <person name="Saunders D.G."/>
            <person name="Mu D."/>
            <person name="Pang E."/>
            <person name="Cao H."/>
            <person name="Cha H."/>
            <person name="Lin T."/>
            <person name="Zhou Q."/>
            <person name="Shang Y."/>
            <person name="Li Y."/>
            <person name="Ivanov S."/>
            <person name="Sharma T."/>
            <person name="Velzen R.V."/>
            <person name="Ruijter N.D."/>
            <person name="Aanen D.K."/>
            <person name="Win J."/>
            <person name="Kamoun S."/>
            <person name="Bisseling T."/>
            <person name="Huang S."/>
        </authorList>
    </citation>
    <scope>NUCLEOTIDE SEQUENCE [LARGE SCALE GENOMIC DNA]</scope>
    <source>
        <strain evidence="3">DAOM197198w</strain>
    </source>
</reference>
<dbReference type="EMBL" id="JEMT01001426">
    <property type="protein sequence ID" value="EXX79768.1"/>
    <property type="molecule type" value="Genomic_DNA"/>
</dbReference>
<evidence type="ECO:0000256" key="1">
    <source>
        <dbReference type="SAM" id="MobiDB-lite"/>
    </source>
</evidence>
<evidence type="ECO:0000313" key="2">
    <source>
        <dbReference type="EMBL" id="EXX79768.1"/>
    </source>
</evidence>
<feature type="compositionally biased region" description="Low complexity" evidence="1">
    <location>
        <begin position="58"/>
        <end position="70"/>
    </location>
</feature>
<dbReference type="OrthoDB" id="2371383at2759"/>
<feature type="compositionally biased region" description="Low complexity" evidence="1">
    <location>
        <begin position="19"/>
        <end position="48"/>
    </location>
</feature>
<sequence length="297" mass="33134">MKSFKSQTKSPSRLSVSSITPIKKTGTMTTTTTTTTNTKTKPKTTTIKSLSTNRESKVTTTLSKVSTTTKNPSSTTVKTSNTLTGKNLPKENKSSRKTTSTTSITVKKKTREKQEKEKEKEKEKAKAKEKVKKISTNLPILENEVKSPIRTEINSVMNEIQKFRTNLHELSRVQEIRNEDENITSSSTTQDEIMIQAVQNQLSVVRQHITSIMDNYKSDENLLTVIMTYNEEVNIALQEALQEVPKLYQSQLKPPPSPSSSSSLSSQFNDYISINFSPTNSTKGCSNPSKPFDPNTA</sequence>
<feature type="compositionally biased region" description="Basic and acidic residues" evidence="1">
    <location>
        <begin position="112"/>
        <end position="128"/>
    </location>
</feature>
<feature type="region of interest" description="Disordered" evidence="1">
    <location>
        <begin position="1"/>
        <end position="130"/>
    </location>
</feature>
<comment type="caution">
    <text evidence="2">The sequence shown here is derived from an EMBL/GenBank/DDBJ whole genome shotgun (WGS) entry which is preliminary data.</text>
</comment>
<dbReference type="AlphaFoldDB" id="A0A015NK10"/>
<proteinExistence type="predicted"/>
<feature type="region of interest" description="Disordered" evidence="1">
    <location>
        <begin position="277"/>
        <end position="297"/>
    </location>
</feature>
<name>A0A015NK10_RHIIW</name>
<dbReference type="Proteomes" id="UP000022910">
    <property type="component" value="Unassembled WGS sequence"/>
</dbReference>
<feature type="compositionally biased region" description="Polar residues" evidence="1">
    <location>
        <begin position="1"/>
        <end position="18"/>
    </location>
</feature>